<keyword evidence="6" id="KW-1185">Reference proteome</keyword>
<dbReference type="Proteomes" id="UP000033772">
    <property type="component" value="Unassembled WGS sequence"/>
</dbReference>
<name>A0A1J4N7U3_9ACTN</name>
<keyword evidence="2" id="KW-0238">DNA-binding</keyword>
<dbReference type="InterPro" id="IPR000524">
    <property type="entry name" value="Tscrpt_reg_HTH_GntR"/>
</dbReference>
<keyword evidence="3" id="KW-0804">Transcription</keyword>
<sequence>MTGVLPPGTVLNQAELAKLLAVSRTPTREAFRMLQEEGLVEADLNQRPRVKGFDSDELDTLYAARISLECLGIHATAGRLTAAERKEAAQLLRAMKQAGGADHLDRWSTLHDRFHELLVIRVGSFVGRTIASYSAQSERYRRLYGAEHPSAVEERHAEHVALLDSVIDGDRDRATRLMAAHLAATARLVLADLDSDFEPNSITCAVDLMSRSQQS</sequence>
<evidence type="ECO:0000313" key="6">
    <source>
        <dbReference type="Proteomes" id="UP000033772"/>
    </source>
</evidence>
<dbReference type="InterPro" id="IPR008920">
    <property type="entry name" value="TF_FadR/GntR_C"/>
</dbReference>
<dbReference type="Pfam" id="PF00392">
    <property type="entry name" value="GntR"/>
    <property type="match status" value="1"/>
</dbReference>
<dbReference type="PROSITE" id="PS50949">
    <property type="entry name" value="HTH_GNTR"/>
    <property type="match status" value="1"/>
</dbReference>
<proteinExistence type="predicted"/>
<dbReference type="PANTHER" id="PTHR43537">
    <property type="entry name" value="TRANSCRIPTIONAL REGULATOR, GNTR FAMILY"/>
    <property type="match status" value="1"/>
</dbReference>
<dbReference type="InterPro" id="IPR011711">
    <property type="entry name" value="GntR_C"/>
</dbReference>
<dbReference type="PRINTS" id="PR00035">
    <property type="entry name" value="HTHGNTR"/>
</dbReference>
<dbReference type="SUPFAM" id="SSF48008">
    <property type="entry name" value="GntR ligand-binding domain-like"/>
    <property type="match status" value="1"/>
</dbReference>
<dbReference type="InterPro" id="IPR036388">
    <property type="entry name" value="WH-like_DNA-bd_sf"/>
</dbReference>
<reference evidence="5" key="1">
    <citation type="submission" date="2016-10" db="EMBL/GenBank/DDBJ databases">
        <title>Draft Genome Sequence of Nocardioides luteus Strain BAFB, an Alkane-Degrading Bacterium Isolated from JP-7 Polluted Soil.</title>
        <authorList>
            <person name="Brown L."/>
            <person name="Ruiz O.N."/>
            <person name="Gunasekera T."/>
        </authorList>
    </citation>
    <scope>NUCLEOTIDE SEQUENCE [LARGE SCALE GENOMIC DNA]</scope>
    <source>
        <strain evidence="5">BAFB</strain>
    </source>
</reference>
<dbReference type="SUPFAM" id="SSF46785">
    <property type="entry name" value="Winged helix' DNA-binding domain"/>
    <property type="match status" value="1"/>
</dbReference>
<evidence type="ECO:0000259" key="4">
    <source>
        <dbReference type="PROSITE" id="PS50949"/>
    </source>
</evidence>
<dbReference type="STRING" id="1844.UG56_007180"/>
<evidence type="ECO:0000256" key="3">
    <source>
        <dbReference type="ARBA" id="ARBA00023163"/>
    </source>
</evidence>
<dbReference type="Gene3D" id="1.10.10.10">
    <property type="entry name" value="Winged helix-like DNA-binding domain superfamily/Winged helix DNA-binding domain"/>
    <property type="match status" value="1"/>
</dbReference>
<dbReference type="PANTHER" id="PTHR43537:SF24">
    <property type="entry name" value="GLUCONATE OPERON TRANSCRIPTIONAL REPRESSOR"/>
    <property type="match status" value="1"/>
</dbReference>
<dbReference type="AlphaFoldDB" id="A0A1J4N7U3"/>
<organism evidence="5 6">
    <name type="scientific">Nocardioides luteus</name>
    <dbReference type="NCBI Taxonomy" id="1844"/>
    <lineage>
        <taxon>Bacteria</taxon>
        <taxon>Bacillati</taxon>
        <taxon>Actinomycetota</taxon>
        <taxon>Actinomycetes</taxon>
        <taxon>Propionibacteriales</taxon>
        <taxon>Nocardioidaceae</taxon>
        <taxon>Nocardioides</taxon>
    </lineage>
</organism>
<evidence type="ECO:0000313" key="5">
    <source>
        <dbReference type="EMBL" id="OIJ27558.1"/>
    </source>
</evidence>
<evidence type="ECO:0000256" key="1">
    <source>
        <dbReference type="ARBA" id="ARBA00023015"/>
    </source>
</evidence>
<gene>
    <name evidence="5" type="ORF">UG56_007180</name>
</gene>
<dbReference type="EMBL" id="JZDQ02000008">
    <property type="protein sequence ID" value="OIJ27558.1"/>
    <property type="molecule type" value="Genomic_DNA"/>
</dbReference>
<evidence type="ECO:0000256" key="2">
    <source>
        <dbReference type="ARBA" id="ARBA00023125"/>
    </source>
</evidence>
<keyword evidence="1" id="KW-0805">Transcription regulation</keyword>
<dbReference type="InterPro" id="IPR036390">
    <property type="entry name" value="WH_DNA-bd_sf"/>
</dbReference>
<dbReference type="Gene3D" id="1.20.120.530">
    <property type="entry name" value="GntR ligand-binding domain-like"/>
    <property type="match status" value="1"/>
</dbReference>
<dbReference type="GO" id="GO:0003700">
    <property type="term" value="F:DNA-binding transcription factor activity"/>
    <property type="evidence" value="ECO:0007669"/>
    <property type="project" value="InterPro"/>
</dbReference>
<dbReference type="SMART" id="SM00895">
    <property type="entry name" value="FCD"/>
    <property type="match status" value="1"/>
</dbReference>
<accession>A0A1J4N7U3</accession>
<comment type="caution">
    <text evidence="5">The sequence shown here is derived from an EMBL/GenBank/DDBJ whole genome shotgun (WGS) entry which is preliminary data.</text>
</comment>
<dbReference type="Pfam" id="PF07729">
    <property type="entry name" value="FCD"/>
    <property type="match status" value="1"/>
</dbReference>
<protein>
    <recommendedName>
        <fullName evidence="4">HTH gntR-type domain-containing protein</fullName>
    </recommendedName>
</protein>
<dbReference type="GO" id="GO:0003677">
    <property type="term" value="F:DNA binding"/>
    <property type="evidence" value="ECO:0007669"/>
    <property type="project" value="UniProtKB-KW"/>
</dbReference>
<feature type="domain" description="HTH gntR-type" evidence="4">
    <location>
        <begin position="1"/>
        <end position="53"/>
    </location>
</feature>